<dbReference type="Pfam" id="PF00743">
    <property type="entry name" value="FMO-like"/>
    <property type="match status" value="1"/>
</dbReference>
<dbReference type="InterPro" id="IPR050346">
    <property type="entry name" value="FMO-like"/>
</dbReference>
<dbReference type="SUPFAM" id="SSF51905">
    <property type="entry name" value="FAD/NAD(P)-binding domain"/>
    <property type="match status" value="2"/>
</dbReference>
<evidence type="ECO:0000256" key="1">
    <source>
        <dbReference type="ARBA" id="ARBA00009183"/>
    </source>
</evidence>
<evidence type="ECO:0000256" key="3">
    <source>
        <dbReference type="ARBA" id="ARBA00022827"/>
    </source>
</evidence>
<sequence>MATKVAVIGAGPLGLIAMKILKEDGFKVTGFEARPYVGGLWKYSEDAALSVAESTIFNTSRYRTAISDFRFPPGTADYPTWQEMHRYLESYCDAFDLRPHIQLCSPVTRLSRSGRQWVLHISPPDCEPRTECFDKVVVATGTFTTPRQPHLPGIENFKGSVIHAINFHRPALYKDKNVLLVGLHATAQDVAVALLGHANKLYVSHRNGVLLIPRYAADGSVFDRSQSLMVFRLQLFLSRWLPTTYNWLMDFFLSRLSAKVFPGIPPSWGFSPAPSFALHPPLVADEIYPLFKSGFAEPVTAIERVTGGRSLELRDGRVLTDVDAIIFCTGYDTSVPFVDNEYNPYPVVGESPHLYRGIFPLHADEEVRNSLAFLGHGAFNLVGFIQAELCTMAVSQIWLGHSALPSYEEMKQWHSGWMQWRQDQQKAQSTEVTFLPGFVSAEDQFPWLDRTAGTGLVEHFSWFSLRSWSFWWRDRRFYTLCNTGFFSPALVRLFDMGKRKAWSQAREQIYKDNEDVARGQQERLRKLKND</sequence>
<name>A0A0D1YTY4_9PEZI</name>
<keyword evidence="4" id="KW-0521">NADP</keyword>
<dbReference type="InParanoid" id="A0A0D1YTY4"/>
<dbReference type="InterPro" id="IPR000960">
    <property type="entry name" value="Flavin_mOase"/>
</dbReference>
<accession>A0A0D1YTY4</accession>
<evidence type="ECO:0000256" key="5">
    <source>
        <dbReference type="ARBA" id="ARBA00023002"/>
    </source>
</evidence>
<dbReference type="GO" id="GO:0004499">
    <property type="term" value="F:N,N-dimethylaniline monooxygenase activity"/>
    <property type="evidence" value="ECO:0007669"/>
    <property type="project" value="InterPro"/>
</dbReference>
<dbReference type="Gene3D" id="3.50.50.60">
    <property type="entry name" value="FAD/NAD(P)-binding domain"/>
    <property type="match status" value="1"/>
</dbReference>
<dbReference type="OrthoDB" id="66881at2759"/>
<dbReference type="RefSeq" id="XP_016213991.1">
    <property type="nucleotide sequence ID" value="XM_016358373.1"/>
</dbReference>
<dbReference type="GeneID" id="27312905"/>
<gene>
    <name evidence="6" type="ORF">PV09_04932</name>
</gene>
<keyword evidence="3" id="KW-0274">FAD</keyword>
<dbReference type="GO" id="GO:0050661">
    <property type="term" value="F:NADP binding"/>
    <property type="evidence" value="ECO:0007669"/>
    <property type="project" value="InterPro"/>
</dbReference>
<dbReference type="EMBL" id="KN847542">
    <property type="protein sequence ID" value="KIW04122.1"/>
    <property type="molecule type" value="Genomic_DNA"/>
</dbReference>
<dbReference type="HOGENOM" id="CLU_006909_8_1_1"/>
<evidence type="ECO:0000313" key="6">
    <source>
        <dbReference type="EMBL" id="KIW04122.1"/>
    </source>
</evidence>
<evidence type="ECO:0000256" key="2">
    <source>
        <dbReference type="ARBA" id="ARBA00022630"/>
    </source>
</evidence>
<proteinExistence type="inferred from homology"/>
<organism evidence="6 7">
    <name type="scientific">Verruconis gallopava</name>
    <dbReference type="NCBI Taxonomy" id="253628"/>
    <lineage>
        <taxon>Eukaryota</taxon>
        <taxon>Fungi</taxon>
        <taxon>Dikarya</taxon>
        <taxon>Ascomycota</taxon>
        <taxon>Pezizomycotina</taxon>
        <taxon>Dothideomycetes</taxon>
        <taxon>Pleosporomycetidae</taxon>
        <taxon>Venturiales</taxon>
        <taxon>Sympoventuriaceae</taxon>
        <taxon>Verruconis</taxon>
    </lineage>
</organism>
<protein>
    <recommendedName>
        <fullName evidence="8">FAD/NAD(P)-binding domain-containing protein</fullName>
    </recommendedName>
</protein>
<dbReference type="VEuPathDB" id="FungiDB:PV09_04932"/>
<dbReference type="InterPro" id="IPR020946">
    <property type="entry name" value="Flavin_mOase-like"/>
</dbReference>
<dbReference type="PANTHER" id="PTHR23023">
    <property type="entry name" value="DIMETHYLANILINE MONOOXYGENASE"/>
    <property type="match status" value="1"/>
</dbReference>
<evidence type="ECO:0008006" key="8">
    <source>
        <dbReference type="Google" id="ProtNLM"/>
    </source>
</evidence>
<dbReference type="AlphaFoldDB" id="A0A0D1YTY4"/>
<keyword evidence="2" id="KW-0285">Flavoprotein</keyword>
<evidence type="ECO:0000256" key="4">
    <source>
        <dbReference type="ARBA" id="ARBA00022857"/>
    </source>
</evidence>
<dbReference type="GO" id="GO:0050660">
    <property type="term" value="F:flavin adenine dinucleotide binding"/>
    <property type="evidence" value="ECO:0007669"/>
    <property type="project" value="InterPro"/>
</dbReference>
<reference evidence="6 7" key="1">
    <citation type="submission" date="2015-01" db="EMBL/GenBank/DDBJ databases">
        <title>The Genome Sequence of Ochroconis gallopava CBS43764.</title>
        <authorList>
            <consortium name="The Broad Institute Genomics Platform"/>
            <person name="Cuomo C."/>
            <person name="de Hoog S."/>
            <person name="Gorbushina A."/>
            <person name="Stielow B."/>
            <person name="Teixiera M."/>
            <person name="Abouelleil A."/>
            <person name="Chapman S.B."/>
            <person name="Priest M."/>
            <person name="Young S.K."/>
            <person name="Wortman J."/>
            <person name="Nusbaum C."/>
            <person name="Birren B."/>
        </authorList>
    </citation>
    <scope>NUCLEOTIDE SEQUENCE [LARGE SCALE GENOMIC DNA]</scope>
    <source>
        <strain evidence="6 7">CBS 43764</strain>
    </source>
</reference>
<dbReference type="InterPro" id="IPR036188">
    <property type="entry name" value="FAD/NAD-bd_sf"/>
</dbReference>
<comment type="similarity">
    <text evidence="1">Belongs to the FMO family.</text>
</comment>
<dbReference type="PRINTS" id="PR00370">
    <property type="entry name" value="FMOXYGENASE"/>
</dbReference>
<keyword evidence="5" id="KW-0560">Oxidoreductase</keyword>
<evidence type="ECO:0000313" key="7">
    <source>
        <dbReference type="Proteomes" id="UP000053259"/>
    </source>
</evidence>
<dbReference type="Proteomes" id="UP000053259">
    <property type="component" value="Unassembled WGS sequence"/>
</dbReference>
<keyword evidence="7" id="KW-1185">Reference proteome</keyword>